<dbReference type="Gene3D" id="1.10.4030.10">
    <property type="entry name" value="Porin chaperone SurA, peptide-binding domain"/>
    <property type="match status" value="1"/>
</dbReference>
<evidence type="ECO:0000256" key="1">
    <source>
        <dbReference type="ARBA" id="ARBA00018370"/>
    </source>
</evidence>
<keyword evidence="2 6" id="KW-0732">Signal</keyword>
<dbReference type="AlphaFoldDB" id="A0A0X3U0K8"/>
<feature type="signal peptide" evidence="6">
    <location>
        <begin position="1"/>
        <end position="37"/>
    </location>
</feature>
<reference evidence="8 9" key="1">
    <citation type="submission" date="2015-12" db="EMBL/GenBank/DDBJ databases">
        <authorList>
            <person name="Shamseldin A."/>
            <person name="Moawad H."/>
            <person name="Abd El-Rahim W.M."/>
            <person name="Sadowsky M.J."/>
        </authorList>
    </citation>
    <scope>NUCLEOTIDE SEQUENCE [LARGE SCALE GENOMIC DNA]</scope>
    <source>
        <strain evidence="8 9">ZGT118</strain>
    </source>
</reference>
<feature type="domain" description="PpiC" evidence="7">
    <location>
        <begin position="175"/>
        <end position="271"/>
    </location>
</feature>
<dbReference type="Proteomes" id="UP000053791">
    <property type="component" value="Unassembled WGS sequence"/>
</dbReference>
<dbReference type="EMBL" id="LQBQ01000012">
    <property type="protein sequence ID" value="KUJ80861.1"/>
    <property type="molecule type" value="Genomic_DNA"/>
</dbReference>
<evidence type="ECO:0000259" key="7">
    <source>
        <dbReference type="PROSITE" id="PS50198"/>
    </source>
</evidence>
<accession>A0A0X3U0K8</accession>
<protein>
    <recommendedName>
        <fullName evidence="1">Parvulin-like PPIase</fullName>
    </recommendedName>
    <alternativeName>
        <fullName evidence="3">Peptidyl-prolyl cis-trans isomerase plp</fullName>
    </alternativeName>
    <alternativeName>
        <fullName evidence="4">Rotamase plp</fullName>
    </alternativeName>
</protein>
<dbReference type="RefSeq" id="WP_068346546.1">
    <property type="nucleotide sequence ID" value="NZ_LQBQ01000012.1"/>
</dbReference>
<dbReference type="STRING" id="1685379.AVO45_07480"/>
<dbReference type="SUPFAM" id="SSF54534">
    <property type="entry name" value="FKBP-like"/>
    <property type="match status" value="1"/>
</dbReference>
<dbReference type="SUPFAM" id="SSF109998">
    <property type="entry name" value="Triger factor/SurA peptide-binding domain-like"/>
    <property type="match status" value="1"/>
</dbReference>
<feature type="chain" id="PRO_5007793464" description="Parvulin-like PPIase" evidence="6">
    <location>
        <begin position="38"/>
        <end position="417"/>
    </location>
</feature>
<proteinExistence type="predicted"/>
<name>A0A0X3U0K8_9RHOB</name>
<dbReference type="Pfam" id="PF00639">
    <property type="entry name" value="Rotamase"/>
    <property type="match status" value="1"/>
</dbReference>
<dbReference type="GO" id="GO:0003755">
    <property type="term" value="F:peptidyl-prolyl cis-trans isomerase activity"/>
    <property type="evidence" value="ECO:0007669"/>
    <property type="project" value="UniProtKB-KW"/>
</dbReference>
<sequence>MQLRPVFSTSRLSRWAKAAAPVVLAAIAAFTAVPAPAQSPFSPAIRVNQDIVTWYELDQRMQFLQLLRIPGSTDEEVRQSLIDDSLRMQALRDAGFEIAPEDVQQGIDDFAARGRFSTDEFLQILGDAGIAPETVRDFIRVQIGWRDYISARFISRARPTDEEIDRAMGQAGGSGLQVLLSEIIIPVTPQTLEQAEALAEELSLIEGFDAFSEAAEQYSAADTRTNGGRLDWLPLNNLPPALQPVILSLNKGEVSAPLTLPNAIAIFQMRGVREVAAGAPRYSQIDYAAYYMAGGRSPETLKSAAELAARVDTCDDLYGVAKGQPPQVLDRVSAKPGEIPRDIALELSKLDPGEISTALTRNNGQTLMFLMLCGRTRDLGEDTSRQDVANALTNQRLQAFAESLLEQLRADAVIIEQ</sequence>
<gene>
    <name evidence="8" type="ORF">AVO45_07480</name>
</gene>
<keyword evidence="9" id="KW-1185">Reference proteome</keyword>
<dbReference type="InterPro" id="IPR000297">
    <property type="entry name" value="PPIase_PpiC"/>
</dbReference>
<evidence type="ECO:0000256" key="2">
    <source>
        <dbReference type="ARBA" id="ARBA00022729"/>
    </source>
</evidence>
<evidence type="ECO:0000256" key="3">
    <source>
        <dbReference type="ARBA" id="ARBA00030642"/>
    </source>
</evidence>
<comment type="caution">
    <text evidence="8">The sequence shown here is derived from an EMBL/GenBank/DDBJ whole genome shotgun (WGS) entry which is preliminary data.</text>
</comment>
<dbReference type="PANTHER" id="PTHR47637">
    <property type="entry name" value="CHAPERONE SURA"/>
    <property type="match status" value="1"/>
</dbReference>
<dbReference type="Gene3D" id="3.10.50.40">
    <property type="match status" value="1"/>
</dbReference>
<dbReference type="Pfam" id="PF13624">
    <property type="entry name" value="SurA_N_3"/>
    <property type="match status" value="1"/>
</dbReference>
<keyword evidence="5 8" id="KW-0413">Isomerase</keyword>
<keyword evidence="5" id="KW-0697">Rotamase</keyword>
<evidence type="ECO:0000256" key="6">
    <source>
        <dbReference type="SAM" id="SignalP"/>
    </source>
</evidence>
<evidence type="ECO:0000313" key="8">
    <source>
        <dbReference type="EMBL" id="KUJ80861.1"/>
    </source>
</evidence>
<evidence type="ECO:0000313" key="9">
    <source>
        <dbReference type="Proteomes" id="UP000053791"/>
    </source>
</evidence>
<dbReference type="PANTHER" id="PTHR47637:SF1">
    <property type="entry name" value="CHAPERONE SURA"/>
    <property type="match status" value="1"/>
</dbReference>
<evidence type="ECO:0000256" key="5">
    <source>
        <dbReference type="PROSITE-ProRule" id="PRU00278"/>
    </source>
</evidence>
<dbReference type="PROSITE" id="PS50198">
    <property type="entry name" value="PPIC_PPIASE_2"/>
    <property type="match status" value="1"/>
</dbReference>
<organism evidence="8 9">
    <name type="scientific">Ruegeria marisrubri</name>
    <dbReference type="NCBI Taxonomy" id="1685379"/>
    <lineage>
        <taxon>Bacteria</taxon>
        <taxon>Pseudomonadati</taxon>
        <taxon>Pseudomonadota</taxon>
        <taxon>Alphaproteobacteria</taxon>
        <taxon>Rhodobacterales</taxon>
        <taxon>Roseobacteraceae</taxon>
        <taxon>Ruegeria</taxon>
    </lineage>
</organism>
<evidence type="ECO:0000256" key="4">
    <source>
        <dbReference type="ARBA" id="ARBA00031484"/>
    </source>
</evidence>
<dbReference type="OrthoDB" id="9791746at2"/>
<dbReference type="InterPro" id="IPR050280">
    <property type="entry name" value="OMP_Chaperone_SurA"/>
</dbReference>
<dbReference type="InterPro" id="IPR027304">
    <property type="entry name" value="Trigger_fact/SurA_dom_sf"/>
</dbReference>
<dbReference type="InterPro" id="IPR046357">
    <property type="entry name" value="PPIase_dom_sf"/>
</dbReference>